<dbReference type="InterPro" id="IPR020845">
    <property type="entry name" value="AMP-binding_CS"/>
</dbReference>
<dbReference type="AlphaFoldDB" id="A0A1Y2N524"/>
<dbReference type="InterPro" id="IPR050237">
    <property type="entry name" value="ATP-dep_AMP-bd_enzyme"/>
</dbReference>
<dbReference type="InterPro" id="IPR025110">
    <property type="entry name" value="AMP-bd_C"/>
</dbReference>
<evidence type="ECO:0000313" key="6">
    <source>
        <dbReference type="Proteomes" id="UP000194360"/>
    </source>
</evidence>
<sequence length="515" mass="55245">MRLTQALDRAVQQTPDLAATVFGDRTRSWAQCRDRVARFAGALRALGIGAGDRVAMLALNRDDYHEFQLAVPWSGGVGVPVNTRWSVEEIAFSLADSGTRILLVDDTFLDRVAAVRERAPSVETVIHCGDGPAPEGLLSYEELIAGHDPVPDAGRGGDDLAAIYYTGGTTGRPKGVMLTHANLLSSALGTSATGHFLVPRGRLLHAAPMFHLADGAAWVARNVLGGTHVIVPGFTPAGVATAIAEHQVTDALLVPTMVQMLVDSPDTADHDLSSLRRLLYGASPISEAVLERAAKRLPAAEFTQLYGMTELSPVCTILTPDDHGQDGLRRSAGRAAPHSTVRIVDENDEDVPVRTVGEIVSRGPHVMLGYWNRPEETTAALRGGWMHTGDGGYLDENGYLFVVDRIKDMIVSGGENVYSAEVENALARHPAVASCAVIGVPDEQWGERVHAVVVTASGHEVTADELREHCRELIAGYKCPRSVELVDALPMSGAGKILKRELRATYWESTDRGVS</sequence>
<dbReference type="Proteomes" id="UP000194360">
    <property type="component" value="Unassembled WGS sequence"/>
</dbReference>
<dbReference type="PANTHER" id="PTHR43767:SF1">
    <property type="entry name" value="NONRIBOSOMAL PEPTIDE SYNTHASE PES1 (EUROFUNG)-RELATED"/>
    <property type="match status" value="1"/>
</dbReference>
<dbReference type="CDD" id="cd17631">
    <property type="entry name" value="FACL_FadD13-like"/>
    <property type="match status" value="1"/>
</dbReference>
<dbReference type="PANTHER" id="PTHR43767">
    <property type="entry name" value="LONG-CHAIN-FATTY-ACID--COA LIGASE"/>
    <property type="match status" value="1"/>
</dbReference>
<evidence type="ECO:0000256" key="1">
    <source>
        <dbReference type="ARBA" id="ARBA00006432"/>
    </source>
</evidence>
<feature type="domain" description="AMP-binding enzyme C-terminal" evidence="4">
    <location>
        <begin position="421"/>
        <end position="496"/>
    </location>
</feature>
<keyword evidence="6" id="KW-1185">Reference proteome</keyword>
<evidence type="ECO:0000313" key="5">
    <source>
        <dbReference type="EMBL" id="OSY42018.1"/>
    </source>
</evidence>
<organism evidence="5 6">
    <name type="scientific">Pseudonocardia autotrophica</name>
    <name type="common">Amycolata autotrophica</name>
    <name type="synonym">Nocardia autotrophica</name>
    <dbReference type="NCBI Taxonomy" id="2074"/>
    <lineage>
        <taxon>Bacteria</taxon>
        <taxon>Bacillati</taxon>
        <taxon>Actinomycetota</taxon>
        <taxon>Actinomycetes</taxon>
        <taxon>Pseudonocardiales</taxon>
        <taxon>Pseudonocardiaceae</taxon>
        <taxon>Pseudonocardia</taxon>
    </lineage>
</organism>
<name>A0A1Y2N524_PSEAH</name>
<reference evidence="5 6" key="1">
    <citation type="submission" date="2016-09" db="EMBL/GenBank/DDBJ databases">
        <title>Pseudonocardia autotrophica DSM535, a candidate organism with high potential of specific P450 cytochromes.</title>
        <authorList>
            <person name="Grumaz C."/>
            <person name="Vainshtein Y."/>
            <person name="Kirstahler P."/>
            <person name="Sohn K."/>
        </authorList>
    </citation>
    <scope>NUCLEOTIDE SEQUENCE [LARGE SCALE GENOMIC DNA]</scope>
    <source>
        <strain evidence="5 6">DSM 535</strain>
    </source>
</reference>
<dbReference type="Gene3D" id="3.30.300.30">
    <property type="match status" value="1"/>
</dbReference>
<proteinExistence type="inferred from homology"/>
<dbReference type="InterPro" id="IPR000873">
    <property type="entry name" value="AMP-dep_synth/lig_dom"/>
</dbReference>
<dbReference type="InterPro" id="IPR045851">
    <property type="entry name" value="AMP-bd_C_sf"/>
</dbReference>
<dbReference type="Gene3D" id="3.40.50.12780">
    <property type="entry name" value="N-terminal domain of ligase-like"/>
    <property type="match status" value="1"/>
</dbReference>
<evidence type="ECO:0000256" key="2">
    <source>
        <dbReference type="ARBA" id="ARBA00022598"/>
    </source>
</evidence>
<evidence type="ECO:0000259" key="4">
    <source>
        <dbReference type="Pfam" id="PF13193"/>
    </source>
</evidence>
<dbReference type="SUPFAM" id="SSF56801">
    <property type="entry name" value="Acetyl-CoA synthetase-like"/>
    <property type="match status" value="1"/>
</dbReference>
<dbReference type="Pfam" id="PF00501">
    <property type="entry name" value="AMP-binding"/>
    <property type="match status" value="1"/>
</dbReference>
<dbReference type="Pfam" id="PF13193">
    <property type="entry name" value="AMP-binding_C"/>
    <property type="match status" value="1"/>
</dbReference>
<accession>A0A1Y2N524</accession>
<dbReference type="RefSeq" id="WP_085911828.1">
    <property type="nucleotide sequence ID" value="NZ_AP018920.1"/>
</dbReference>
<comment type="similarity">
    <text evidence="1">Belongs to the ATP-dependent AMP-binding enzyme family.</text>
</comment>
<dbReference type="EMBL" id="MIGB01000006">
    <property type="protein sequence ID" value="OSY42018.1"/>
    <property type="molecule type" value="Genomic_DNA"/>
</dbReference>
<dbReference type="NCBIfam" id="NF004837">
    <property type="entry name" value="PRK06187.1"/>
    <property type="match status" value="1"/>
</dbReference>
<gene>
    <name evidence="5" type="primary">lcfB_8</name>
    <name evidence="5" type="ORF">BG845_01513</name>
</gene>
<protein>
    <submittedName>
        <fullName evidence="5">Long-chain-fatty-acid--CoA ligase</fullName>
        <ecNumber evidence="5">6.2.1.3</ecNumber>
    </submittedName>
</protein>
<evidence type="ECO:0000259" key="3">
    <source>
        <dbReference type="Pfam" id="PF00501"/>
    </source>
</evidence>
<dbReference type="FunFam" id="3.30.300.30:FF:000008">
    <property type="entry name" value="2,3-dihydroxybenzoate-AMP ligase"/>
    <property type="match status" value="1"/>
</dbReference>
<dbReference type="PROSITE" id="PS00455">
    <property type="entry name" value="AMP_BINDING"/>
    <property type="match status" value="1"/>
</dbReference>
<keyword evidence="2 5" id="KW-0436">Ligase</keyword>
<dbReference type="InterPro" id="IPR042099">
    <property type="entry name" value="ANL_N_sf"/>
</dbReference>
<dbReference type="OrthoDB" id="3172305at2"/>
<dbReference type="EC" id="6.2.1.3" evidence="5"/>
<comment type="caution">
    <text evidence="5">The sequence shown here is derived from an EMBL/GenBank/DDBJ whole genome shotgun (WGS) entry which is preliminary data.</text>
</comment>
<feature type="domain" description="AMP-dependent synthetase/ligase" evidence="3">
    <location>
        <begin position="7"/>
        <end position="371"/>
    </location>
</feature>
<dbReference type="GO" id="GO:0004467">
    <property type="term" value="F:long-chain fatty acid-CoA ligase activity"/>
    <property type="evidence" value="ECO:0007669"/>
    <property type="project" value="UniProtKB-EC"/>
</dbReference>
<dbReference type="STRING" id="2074.BG845_01513"/>